<name>A0ACC1QQM4_9HYPO</name>
<protein>
    <submittedName>
        <fullName evidence="1">Uncharacterized protein</fullName>
    </submittedName>
</protein>
<proteinExistence type="predicted"/>
<sequence>MKVLALLAGIAVAGAYELCPGGLISNPSCCAASFFGFFNINCNVPSVYPSSGAEFQQACASEGLSAKCCAFPIAGQAFLCNTPVGVQS</sequence>
<comment type="caution">
    <text evidence="1">The sequence shown here is derived from an EMBL/GenBank/DDBJ whole genome shotgun (WGS) entry which is preliminary data.</text>
</comment>
<dbReference type="EMBL" id="JANAKD010001052">
    <property type="protein sequence ID" value="KAJ3484098.1"/>
    <property type="molecule type" value="Genomic_DNA"/>
</dbReference>
<organism evidence="1 2">
    <name type="scientific">Lecanicillium saksenae</name>
    <dbReference type="NCBI Taxonomy" id="468837"/>
    <lineage>
        <taxon>Eukaryota</taxon>
        <taxon>Fungi</taxon>
        <taxon>Dikarya</taxon>
        <taxon>Ascomycota</taxon>
        <taxon>Pezizomycotina</taxon>
        <taxon>Sordariomycetes</taxon>
        <taxon>Hypocreomycetidae</taxon>
        <taxon>Hypocreales</taxon>
        <taxon>Cordycipitaceae</taxon>
        <taxon>Lecanicillium</taxon>
    </lineage>
</organism>
<keyword evidence="2" id="KW-1185">Reference proteome</keyword>
<accession>A0ACC1QQM4</accession>
<reference evidence="1" key="1">
    <citation type="submission" date="2022-07" db="EMBL/GenBank/DDBJ databases">
        <title>Genome Sequence of Lecanicillium saksenae.</title>
        <authorList>
            <person name="Buettner E."/>
        </authorList>
    </citation>
    <scope>NUCLEOTIDE SEQUENCE</scope>
    <source>
        <strain evidence="1">VT-O1</strain>
    </source>
</reference>
<evidence type="ECO:0000313" key="2">
    <source>
        <dbReference type="Proteomes" id="UP001148737"/>
    </source>
</evidence>
<dbReference type="Proteomes" id="UP001148737">
    <property type="component" value="Unassembled WGS sequence"/>
</dbReference>
<evidence type="ECO:0000313" key="1">
    <source>
        <dbReference type="EMBL" id="KAJ3484098.1"/>
    </source>
</evidence>
<gene>
    <name evidence="1" type="ORF">NLG97_g7144</name>
</gene>